<dbReference type="Pfam" id="PF00753">
    <property type="entry name" value="Lactamase_B"/>
    <property type="match status" value="1"/>
</dbReference>
<dbReference type="InterPro" id="IPR050662">
    <property type="entry name" value="Sec-metab_biosynth-thioest"/>
</dbReference>
<dbReference type="AlphaFoldDB" id="A0A3N1LJT8"/>
<dbReference type="InterPro" id="IPR048933">
    <property type="entry name" value="B_lactamase-like_C"/>
</dbReference>
<dbReference type="InterPro" id="IPR001279">
    <property type="entry name" value="Metallo-B-lactamas"/>
</dbReference>
<dbReference type="EMBL" id="RJKX01000014">
    <property type="protein sequence ID" value="ROP90686.1"/>
    <property type="molecule type" value="Genomic_DNA"/>
</dbReference>
<dbReference type="PANTHER" id="PTHR23131:SF4">
    <property type="entry name" value="METALLO-BETA-LACTAMASE SUPERFAMILY POTEIN"/>
    <property type="match status" value="1"/>
</dbReference>
<dbReference type="PANTHER" id="PTHR23131">
    <property type="entry name" value="ENDORIBONUCLEASE LACTB2"/>
    <property type="match status" value="1"/>
</dbReference>
<dbReference type="Gene3D" id="3.60.15.10">
    <property type="entry name" value="Ribonuclease Z/Hydroxyacylglutathione hydrolase-like"/>
    <property type="match status" value="1"/>
</dbReference>
<dbReference type="SMART" id="SM00849">
    <property type="entry name" value="Lactamase_B"/>
    <property type="match status" value="1"/>
</dbReference>
<comment type="caution">
    <text evidence="2">The sequence shown here is derived from an EMBL/GenBank/DDBJ whole genome shotgun (WGS) entry which is preliminary data.</text>
</comment>
<reference evidence="2 3" key="1">
    <citation type="submission" date="2018-11" db="EMBL/GenBank/DDBJ databases">
        <title>Genomic Encyclopedia of Type Strains, Phase IV (KMG-IV): sequencing the most valuable type-strain genomes for metagenomic binning, comparative biology and taxonomic classification.</title>
        <authorList>
            <person name="Goeker M."/>
        </authorList>
    </citation>
    <scope>NUCLEOTIDE SEQUENCE [LARGE SCALE GENOMIC DNA]</scope>
    <source>
        <strain evidence="2 3">DSM 5900</strain>
    </source>
</reference>
<dbReference type="GO" id="GO:0016787">
    <property type="term" value="F:hydrolase activity"/>
    <property type="evidence" value="ECO:0007669"/>
    <property type="project" value="UniProtKB-KW"/>
</dbReference>
<dbReference type="InterPro" id="IPR036388">
    <property type="entry name" value="WH-like_DNA-bd_sf"/>
</dbReference>
<dbReference type="OrthoDB" id="2971563at2"/>
<evidence type="ECO:0000313" key="3">
    <source>
        <dbReference type="Proteomes" id="UP000278222"/>
    </source>
</evidence>
<dbReference type="Gene3D" id="1.10.10.10">
    <property type="entry name" value="Winged helix-like DNA-binding domain superfamily/Winged helix DNA-binding domain"/>
    <property type="match status" value="1"/>
</dbReference>
<keyword evidence="3" id="KW-1185">Reference proteome</keyword>
<dbReference type="SUPFAM" id="SSF56281">
    <property type="entry name" value="Metallo-hydrolase/oxidoreductase"/>
    <property type="match status" value="1"/>
</dbReference>
<name>A0A3N1LJT8_9PROT</name>
<sequence length="346" mass="38818">MAPDSAPLIFPHDEAPAGGTTIEVAPGIHWLRMPLPFALDHINLWLLEDGDGWTIVDCGIARDETKELWGRHFDAKALKGPRGVKRVIVTHFHPDHVGLAGWLCEELGAELWMSQTEWLMAQALSIDERNHVHGSRVEFYRMHGLGQDWLEQFADRGEPYRNRVAPVPSVFRRIQAGERIRIGAHDWDVLIGRGHAPEHACLHSPSAGVLISGDIVLPKITPNVSVWPSQPEADPLGEYLDCLEQFFDLPADTLVLPSHRLPFHGLHSRVQALKDHHDDRLADVLGALDQPRTAADILPVLFRRKLDLHQLGFAIGEAIAHLAYLHQRGRIRRDRREDGVLVYSAG</sequence>
<dbReference type="Proteomes" id="UP000278222">
    <property type="component" value="Unassembled WGS sequence"/>
</dbReference>
<dbReference type="InterPro" id="IPR036866">
    <property type="entry name" value="RibonucZ/Hydroxyglut_hydro"/>
</dbReference>
<keyword evidence="2" id="KW-0378">Hydrolase</keyword>
<gene>
    <name evidence="2" type="ORF">EDC65_2542</name>
</gene>
<evidence type="ECO:0000259" key="1">
    <source>
        <dbReference type="SMART" id="SM00849"/>
    </source>
</evidence>
<protein>
    <submittedName>
        <fullName evidence="2">Glyoxylase-like metal-dependent hydrolase (Beta-lactamase superfamily II)</fullName>
    </submittedName>
</protein>
<organism evidence="2 3">
    <name type="scientific">Stella humosa</name>
    <dbReference type="NCBI Taxonomy" id="94"/>
    <lineage>
        <taxon>Bacteria</taxon>
        <taxon>Pseudomonadati</taxon>
        <taxon>Pseudomonadota</taxon>
        <taxon>Alphaproteobacteria</taxon>
        <taxon>Rhodospirillales</taxon>
        <taxon>Stellaceae</taxon>
        <taxon>Stella</taxon>
    </lineage>
</organism>
<proteinExistence type="predicted"/>
<dbReference type="RefSeq" id="WP_123690091.1">
    <property type="nucleotide sequence ID" value="NZ_AP019700.1"/>
</dbReference>
<dbReference type="Pfam" id="PF21221">
    <property type="entry name" value="B_lactamase-like_C"/>
    <property type="match status" value="1"/>
</dbReference>
<evidence type="ECO:0000313" key="2">
    <source>
        <dbReference type="EMBL" id="ROP90686.1"/>
    </source>
</evidence>
<feature type="domain" description="Metallo-beta-lactamase" evidence="1">
    <location>
        <begin position="41"/>
        <end position="259"/>
    </location>
</feature>
<accession>A0A3N1LJT8</accession>